<feature type="transmembrane region" description="Helical" evidence="1">
    <location>
        <begin position="32"/>
        <end position="50"/>
    </location>
</feature>
<organism evidence="2 3">
    <name type="scientific">Paraburkholderia phenoliruptrix</name>
    <dbReference type="NCBI Taxonomy" id="252970"/>
    <lineage>
        <taxon>Bacteria</taxon>
        <taxon>Pseudomonadati</taxon>
        <taxon>Pseudomonadota</taxon>
        <taxon>Betaproteobacteria</taxon>
        <taxon>Burkholderiales</taxon>
        <taxon>Burkholderiaceae</taxon>
        <taxon>Paraburkholderia</taxon>
    </lineage>
</organism>
<gene>
    <name evidence="2" type="ORF">LMG9964_00670</name>
</gene>
<evidence type="ECO:0000313" key="3">
    <source>
        <dbReference type="Proteomes" id="UP000494102"/>
    </source>
</evidence>
<protein>
    <recommendedName>
        <fullName evidence="4">DUF2946 domain-containing protein</fullName>
    </recommendedName>
</protein>
<evidence type="ECO:0000256" key="1">
    <source>
        <dbReference type="SAM" id="Phobius"/>
    </source>
</evidence>
<dbReference type="Proteomes" id="UP000494102">
    <property type="component" value="Unassembled WGS sequence"/>
</dbReference>
<keyword evidence="1" id="KW-0812">Transmembrane</keyword>
<dbReference type="AlphaFoldDB" id="A0A6J5K0H0"/>
<name>A0A6J5K0H0_9BURK</name>
<keyword evidence="1" id="KW-1133">Transmembrane helix</keyword>
<keyword evidence="1" id="KW-0472">Membrane</keyword>
<dbReference type="InterPro" id="IPR021333">
    <property type="entry name" value="DUF2946"/>
</dbReference>
<evidence type="ECO:0000313" key="2">
    <source>
        <dbReference type="EMBL" id="CAB4047038.1"/>
    </source>
</evidence>
<dbReference type="EMBL" id="CADILN010000001">
    <property type="protein sequence ID" value="CAB4047038.1"/>
    <property type="molecule type" value="Genomic_DNA"/>
</dbReference>
<accession>A0A6J5K0H0</accession>
<sequence>MPGITQKNAAGSARIARVSLLIPMTPRSRNRLTAWLGLIAMWLVVFAPVVSQVLASHRVPEPIAALCSALPAAQPGVSDHAGHAEAAAVHLGHDDAFSACGYCHLLQHHVAMPTVAATEPPVAVVMTGTAPPTLSTRFTPLGAFPSGRPRAPPAVS</sequence>
<dbReference type="Pfam" id="PF11162">
    <property type="entry name" value="DUF2946"/>
    <property type="match status" value="1"/>
</dbReference>
<proteinExistence type="predicted"/>
<evidence type="ECO:0008006" key="4">
    <source>
        <dbReference type="Google" id="ProtNLM"/>
    </source>
</evidence>
<reference evidence="2 3" key="1">
    <citation type="submission" date="2020-04" db="EMBL/GenBank/DDBJ databases">
        <authorList>
            <person name="De Canck E."/>
        </authorList>
    </citation>
    <scope>NUCLEOTIDE SEQUENCE [LARGE SCALE GENOMIC DNA]</scope>
    <source>
        <strain evidence="2 3">LMG 9964</strain>
    </source>
</reference>